<dbReference type="STRING" id="320771.Cflav_PD0590"/>
<dbReference type="SUPFAM" id="SSF55021">
    <property type="entry name" value="ACT-like"/>
    <property type="match status" value="1"/>
</dbReference>
<evidence type="ECO:0000256" key="12">
    <source>
        <dbReference type="ARBA" id="ARBA00023222"/>
    </source>
</evidence>
<dbReference type="Pfam" id="PF01817">
    <property type="entry name" value="CM_2"/>
    <property type="match status" value="1"/>
</dbReference>
<feature type="domain" description="Prephenate dehydratase" evidence="21">
    <location>
        <begin position="87"/>
        <end position="261"/>
    </location>
</feature>
<keyword evidence="9" id="KW-0963">Cytoplasm</keyword>
<dbReference type="InterPro" id="IPR045865">
    <property type="entry name" value="ACT-like_dom_sf"/>
</dbReference>
<keyword evidence="15" id="KW-0511">Multifunctional enzyme</keyword>
<sequence length="353" mass="39557">MNIPEHRKAIDSLDAQIVKLLNERTKHVLEIGDIKLKAGEEIYAPHRERAVLERICKLNHGPITNESLRAIYREVMSSALSLEKSMTIAYLGPEATFTHQAAIRRFGASLKYSAQKTVADVFSEVTKNRADYGVVPIENSTEGVVTHTLDMFVDSDLKIVAQIVLPIQHCLVSTCKREQIKKLYSHPQSLGQCRIWVQTHLPNAEIIETSSNARSAEFAAKEKNSAAIAGSLAAEHYGLRILESDIQDNSANATRFLVLGRQCSPPTGKDRTSIMLSLSHEVGALYKALAAFRRFKLNMTKIESRPSKRKAWEYYFFVDCEGHKEDKRVAKAIVELQKECNFVKVLGSYPNGD</sequence>
<evidence type="ECO:0000313" key="23">
    <source>
        <dbReference type="EMBL" id="EEF57540.1"/>
    </source>
</evidence>
<dbReference type="PIRSF" id="PIRSF001500">
    <property type="entry name" value="Chor_mut_pdt_Ppr"/>
    <property type="match status" value="1"/>
</dbReference>
<dbReference type="Gene3D" id="3.40.190.10">
    <property type="entry name" value="Periplasmic binding protein-like II"/>
    <property type="match status" value="2"/>
</dbReference>
<evidence type="ECO:0000256" key="19">
    <source>
        <dbReference type="PIRSR" id="PIRSR001500-2"/>
    </source>
</evidence>
<evidence type="ECO:0000256" key="8">
    <source>
        <dbReference type="ARBA" id="ARBA00014401"/>
    </source>
</evidence>
<evidence type="ECO:0000256" key="6">
    <source>
        <dbReference type="ARBA" id="ARBA00012404"/>
    </source>
</evidence>
<dbReference type="GO" id="GO:0005737">
    <property type="term" value="C:cytoplasm"/>
    <property type="evidence" value="ECO:0007669"/>
    <property type="project" value="UniProtKB-SubCell"/>
</dbReference>
<evidence type="ECO:0000259" key="20">
    <source>
        <dbReference type="PROSITE" id="PS51168"/>
    </source>
</evidence>
<comment type="pathway">
    <text evidence="5">Metabolic intermediate biosynthesis; prephenate biosynthesis; prephenate from chorismate: step 1/1.</text>
</comment>
<evidence type="ECO:0000259" key="21">
    <source>
        <dbReference type="PROSITE" id="PS51171"/>
    </source>
</evidence>
<evidence type="ECO:0000256" key="16">
    <source>
        <dbReference type="ARBA" id="ARBA00031175"/>
    </source>
</evidence>
<keyword evidence="10" id="KW-0028">Amino-acid biosynthesis</keyword>
<evidence type="ECO:0000256" key="13">
    <source>
        <dbReference type="ARBA" id="ARBA00023235"/>
    </source>
</evidence>
<dbReference type="NCBIfam" id="NF008865">
    <property type="entry name" value="PRK11898.1"/>
    <property type="match status" value="1"/>
</dbReference>
<dbReference type="EMBL" id="ABOX02000064">
    <property type="protein sequence ID" value="EEF57540.1"/>
    <property type="molecule type" value="Genomic_DNA"/>
</dbReference>
<evidence type="ECO:0000256" key="5">
    <source>
        <dbReference type="ARBA" id="ARBA00004817"/>
    </source>
</evidence>
<gene>
    <name evidence="23" type="ORF">Cflav_PD0590</name>
</gene>
<dbReference type="Proteomes" id="UP000003688">
    <property type="component" value="Unassembled WGS sequence"/>
</dbReference>
<dbReference type="FunFam" id="3.40.190.10:FF:000034">
    <property type="entry name" value="Chorismate mutase/prephenate dehydratase"/>
    <property type="match status" value="1"/>
</dbReference>
<comment type="catalytic activity">
    <reaction evidence="1">
        <text>chorismate = prephenate</text>
        <dbReference type="Rhea" id="RHEA:13897"/>
        <dbReference type="ChEBI" id="CHEBI:29748"/>
        <dbReference type="ChEBI" id="CHEBI:29934"/>
        <dbReference type="EC" id="5.4.99.5"/>
    </reaction>
</comment>
<evidence type="ECO:0000256" key="3">
    <source>
        <dbReference type="ARBA" id="ARBA00004496"/>
    </source>
</evidence>
<dbReference type="GO" id="GO:0004106">
    <property type="term" value="F:chorismate mutase activity"/>
    <property type="evidence" value="ECO:0007669"/>
    <property type="project" value="UniProtKB-EC"/>
</dbReference>
<dbReference type="FunFam" id="3.30.70.260:FF:000012">
    <property type="entry name" value="Prephenate dehydratase"/>
    <property type="match status" value="1"/>
</dbReference>
<evidence type="ECO:0000256" key="7">
    <source>
        <dbReference type="ARBA" id="ARBA00013147"/>
    </source>
</evidence>
<comment type="caution">
    <text evidence="23">The sequence shown here is derived from an EMBL/GenBank/DDBJ whole genome shotgun (WGS) entry which is preliminary data.</text>
</comment>
<keyword evidence="24" id="KW-1185">Reference proteome</keyword>
<feature type="domain" description="ACT" evidence="22">
    <location>
        <begin position="273"/>
        <end position="350"/>
    </location>
</feature>
<dbReference type="GO" id="GO:0046417">
    <property type="term" value="P:chorismate metabolic process"/>
    <property type="evidence" value="ECO:0007669"/>
    <property type="project" value="InterPro"/>
</dbReference>
<dbReference type="RefSeq" id="WP_007418402.1">
    <property type="nucleotide sequence ID" value="NZ_ABOX02000064.1"/>
</dbReference>
<dbReference type="PANTHER" id="PTHR21022">
    <property type="entry name" value="PREPHENATE DEHYDRATASE P PROTEIN"/>
    <property type="match status" value="1"/>
</dbReference>
<comment type="catalytic activity">
    <reaction evidence="18">
        <text>prephenate + H(+) = 3-phenylpyruvate + CO2 + H2O</text>
        <dbReference type="Rhea" id="RHEA:21648"/>
        <dbReference type="ChEBI" id="CHEBI:15377"/>
        <dbReference type="ChEBI" id="CHEBI:15378"/>
        <dbReference type="ChEBI" id="CHEBI:16526"/>
        <dbReference type="ChEBI" id="CHEBI:18005"/>
        <dbReference type="ChEBI" id="CHEBI:29934"/>
        <dbReference type="EC" id="4.2.1.51"/>
    </reaction>
</comment>
<keyword evidence="14" id="KW-0456">Lyase</keyword>
<organism evidence="23 24">
    <name type="scientific">Pedosphaera parvula (strain Ellin514)</name>
    <dbReference type="NCBI Taxonomy" id="320771"/>
    <lineage>
        <taxon>Bacteria</taxon>
        <taxon>Pseudomonadati</taxon>
        <taxon>Verrucomicrobiota</taxon>
        <taxon>Pedosphaerae</taxon>
        <taxon>Pedosphaerales</taxon>
        <taxon>Pedosphaeraceae</taxon>
        <taxon>Pedosphaera</taxon>
    </lineage>
</organism>
<evidence type="ECO:0000256" key="1">
    <source>
        <dbReference type="ARBA" id="ARBA00000824"/>
    </source>
</evidence>
<dbReference type="UniPathway" id="UPA00121">
    <property type="reaction ID" value="UER00345"/>
</dbReference>
<dbReference type="PROSITE" id="PS51168">
    <property type="entry name" value="CHORISMATE_MUT_2"/>
    <property type="match status" value="1"/>
</dbReference>
<evidence type="ECO:0000256" key="10">
    <source>
        <dbReference type="ARBA" id="ARBA00022605"/>
    </source>
</evidence>
<dbReference type="PANTHER" id="PTHR21022:SF19">
    <property type="entry name" value="PREPHENATE DEHYDRATASE-RELATED"/>
    <property type="match status" value="1"/>
</dbReference>
<dbReference type="InterPro" id="IPR018528">
    <property type="entry name" value="Preph_deHydtase_CS"/>
</dbReference>
<comment type="function">
    <text evidence="2">Catalyzes the Claisen rearrangement of chorismate to prephenate and the decarboxylation/dehydration of prephenate to phenylpyruvate.</text>
</comment>
<dbReference type="SUPFAM" id="SSF53850">
    <property type="entry name" value="Periplasmic binding protein-like II"/>
    <property type="match status" value="1"/>
</dbReference>
<evidence type="ECO:0000256" key="9">
    <source>
        <dbReference type="ARBA" id="ARBA00022490"/>
    </source>
</evidence>
<evidence type="ECO:0000313" key="24">
    <source>
        <dbReference type="Proteomes" id="UP000003688"/>
    </source>
</evidence>
<dbReference type="UniPathway" id="UPA00120">
    <property type="reaction ID" value="UER00203"/>
</dbReference>
<evidence type="ECO:0000256" key="2">
    <source>
        <dbReference type="ARBA" id="ARBA00002364"/>
    </source>
</evidence>
<dbReference type="GO" id="GO:0009094">
    <property type="term" value="P:L-phenylalanine biosynthetic process"/>
    <property type="evidence" value="ECO:0007669"/>
    <property type="project" value="UniProtKB-UniPathway"/>
</dbReference>
<evidence type="ECO:0000256" key="14">
    <source>
        <dbReference type="ARBA" id="ARBA00023239"/>
    </source>
</evidence>
<dbReference type="CDD" id="cd13630">
    <property type="entry name" value="PBP2_PDT_1"/>
    <property type="match status" value="1"/>
</dbReference>
<dbReference type="InterPro" id="IPR002701">
    <property type="entry name" value="CM_II_prokaryot"/>
</dbReference>
<dbReference type="CDD" id="cd04905">
    <property type="entry name" value="ACT_CM-PDT"/>
    <property type="match status" value="1"/>
</dbReference>
<dbReference type="InterPro" id="IPR001086">
    <property type="entry name" value="Preph_deHydtase"/>
</dbReference>
<dbReference type="InterPro" id="IPR008242">
    <property type="entry name" value="Chor_mutase/pphenate_deHydtase"/>
</dbReference>
<comment type="subcellular location">
    <subcellularLocation>
        <location evidence="3">Cytoplasm</location>
    </subcellularLocation>
</comment>
<dbReference type="InterPro" id="IPR036979">
    <property type="entry name" value="CM_dom_sf"/>
</dbReference>
<name>B9XRG9_PEDPL</name>
<dbReference type="AlphaFoldDB" id="B9XRG9"/>
<proteinExistence type="predicted"/>
<dbReference type="Gene3D" id="1.20.59.10">
    <property type="entry name" value="Chorismate mutase"/>
    <property type="match status" value="1"/>
</dbReference>
<dbReference type="EC" id="5.4.99.5" evidence="6"/>
<comment type="pathway">
    <text evidence="4">Amino-acid biosynthesis; L-phenylalanine biosynthesis; phenylpyruvate from prephenate: step 1/1.</text>
</comment>
<dbReference type="SMART" id="SM00830">
    <property type="entry name" value="CM_2"/>
    <property type="match status" value="1"/>
</dbReference>
<dbReference type="InterPro" id="IPR036263">
    <property type="entry name" value="Chorismate_II_sf"/>
</dbReference>
<dbReference type="PROSITE" id="PS51671">
    <property type="entry name" value="ACT"/>
    <property type="match status" value="1"/>
</dbReference>
<dbReference type="InterPro" id="IPR002912">
    <property type="entry name" value="ACT_dom"/>
</dbReference>
<feature type="domain" description="Chorismate mutase" evidence="20">
    <location>
        <begin position="1"/>
        <end position="87"/>
    </location>
</feature>
<evidence type="ECO:0000256" key="18">
    <source>
        <dbReference type="ARBA" id="ARBA00047848"/>
    </source>
</evidence>
<evidence type="ECO:0000256" key="15">
    <source>
        <dbReference type="ARBA" id="ARBA00023268"/>
    </source>
</evidence>
<protein>
    <recommendedName>
        <fullName evidence="8">Bifunctional chorismate mutase/prephenate dehydratase</fullName>
        <ecNumber evidence="7">4.2.1.51</ecNumber>
        <ecNumber evidence="6">5.4.99.5</ecNumber>
    </recommendedName>
    <alternativeName>
        <fullName evidence="17">Chorismate mutase-prephenate dehydratase</fullName>
    </alternativeName>
    <alternativeName>
        <fullName evidence="16">p-protein</fullName>
    </alternativeName>
</protein>
<reference evidence="23 24" key="1">
    <citation type="journal article" date="2011" name="J. Bacteriol.">
        <title>Genome sequence of 'Pedosphaera parvula' Ellin514, an aerobic Verrucomicrobial isolate from pasture soil.</title>
        <authorList>
            <person name="Kant R."/>
            <person name="van Passel M.W."/>
            <person name="Sangwan P."/>
            <person name="Palva A."/>
            <person name="Lucas S."/>
            <person name="Copeland A."/>
            <person name="Lapidus A."/>
            <person name="Glavina Del Rio T."/>
            <person name="Dalin E."/>
            <person name="Tice H."/>
            <person name="Bruce D."/>
            <person name="Goodwin L."/>
            <person name="Pitluck S."/>
            <person name="Chertkov O."/>
            <person name="Larimer F.W."/>
            <person name="Land M.L."/>
            <person name="Hauser L."/>
            <person name="Brettin T.S."/>
            <person name="Detter J.C."/>
            <person name="Han S."/>
            <person name="de Vos W.M."/>
            <person name="Janssen P.H."/>
            <person name="Smidt H."/>
        </authorList>
    </citation>
    <scope>NUCLEOTIDE SEQUENCE [LARGE SCALE GENOMIC DNA]</scope>
    <source>
        <strain evidence="23 24">Ellin514</strain>
    </source>
</reference>
<dbReference type="Gene3D" id="3.30.70.260">
    <property type="match status" value="1"/>
</dbReference>
<dbReference type="PROSITE" id="PS00858">
    <property type="entry name" value="PREPHENATE_DEHYDR_2"/>
    <property type="match status" value="1"/>
</dbReference>
<dbReference type="GO" id="GO:0004664">
    <property type="term" value="F:prephenate dehydratase activity"/>
    <property type="evidence" value="ECO:0007669"/>
    <property type="project" value="UniProtKB-EC"/>
</dbReference>
<dbReference type="InterPro" id="IPR010957">
    <property type="entry name" value="G/b/e-P-prot_chorismate_mutase"/>
</dbReference>
<dbReference type="NCBIfam" id="TIGR01807">
    <property type="entry name" value="CM_P2"/>
    <property type="match status" value="1"/>
</dbReference>
<dbReference type="OrthoDB" id="9802281at2"/>
<dbReference type="SUPFAM" id="SSF48600">
    <property type="entry name" value="Chorismate mutase II"/>
    <property type="match status" value="1"/>
</dbReference>
<dbReference type="PROSITE" id="PS00857">
    <property type="entry name" value="PREPHENATE_DEHYDR_1"/>
    <property type="match status" value="1"/>
</dbReference>
<dbReference type="PROSITE" id="PS51171">
    <property type="entry name" value="PREPHENATE_DEHYDR_3"/>
    <property type="match status" value="1"/>
</dbReference>
<evidence type="ECO:0000256" key="17">
    <source>
        <dbReference type="ARBA" id="ARBA00031520"/>
    </source>
</evidence>
<dbReference type="EC" id="4.2.1.51" evidence="7"/>
<accession>B9XRG9</accession>
<feature type="site" description="Essential for prephenate dehydratase activity" evidence="19">
    <location>
        <position position="254"/>
    </location>
</feature>
<dbReference type="Pfam" id="PF00800">
    <property type="entry name" value="PDT"/>
    <property type="match status" value="1"/>
</dbReference>
<evidence type="ECO:0000259" key="22">
    <source>
        <dbReference type="PROSITE" id="PS51671"/>
    </source>
</evidence>
<dbReference type="FunFam" id="3.40.190.10:FF:000029">
    <property type="entry name" value="Chorismate mutase/Prephenate dehydratase"/>
    <property type="match status" value="1"/>
</dbReference>
<keyword evidence="12" id="KW-0584">Phenylalanine biosynthesis</keyword>
<evidence type="ECO:0000256" key="4">
    <source>
        <dbReference type="ARBA" id="ARBA00004741"/>
    </source>
</evidence>
<keyword evidence="11" id="KW-0057">Aromatic amino acid biosynthesis</keyword>
<keyword evidence="13" id="KW-0413">Isomerase</keyword>
<evidence type="ECO:0000256" key="11">
    <source>
        <dbReference type="ARBA" id="ARBA00023141"/>
    </source>
</evidence>
<dbReference type="Pfam" id="PF01842">
    <property type="entry name" value="ACT"/>
    <property type="match status" value="1"/>
</dbReference>